<reference evidence="1 2" key="2">
    <citation type="journal article" date="2009" name="PLoS ONE">
        <title>An integrated genetic and cytogenetic map of the cucumber genome.</title>
        <authorList>
            <person name="Ren Y."/>
            <person name="Zhang Z."/>
            <person name="Liu J."/>
            <person name="Staub J.E."/>
            <person name="Han Y."/>
            <person name="Cheng Z."/>
            <person name="Li X."/>
            <person name="Lu J."/>
            <person name="Miao H."/>
            <person name="Kang H."/>
            <person name="Xie B."/>
            <person name="Gu X."/>
            <person name="Wang X."/>
            <person name="Du Y."/>
            <person name="Jin W."/>
            <person name="Huang S."/>
        </authorList>
    </citation>
    <scope>NUCLEOTIDE SEQUENCE [LARGE SCALE GENOMIC DNA]</scope>
    <source>
        <strain evidence="2">cv. 9930</strain>
    </source>
</reference>
<dbReference type="EMBL" id="CM002924">
    <property type="protein sequence ID" value="KGN57175.1"/>
    <property type="molecule type" value="Genomic_DNA"/>
</dbReference>
<protein>
    <submittedName>
        <fullName evidence="1">Uncharacterized protein</fullName>
    </submittedName>
</protein>
<organism evidence="1 2">
    <name type="scientific">Cucumis sativus</name>
    <name type="common">Cucumber</name>
    <dbReference type="NCBI Taxonomy" id="3659"/>
    <lineage>
        <taxon>Eukaryota</taxon>
        <taxon>Viridiplantae</taxon>
        <taxon>Streptophyta</taxon>
        <taxon>Embryophyta</taxon>
        <taxon>Tracheophyta</taxon>
        <taxon>Spermatophyta</taxon>
        <taxon>Magnoliopsida</taxon>
        <taxon>eudicotyledons</taxon>
        <taxon>Gunneridae</taxon>
        <taxon>Pentapetalae</taxon>
        <taxon>rosids</taxon>
        <taxon>fabids</taxon>
        <taxon>Cucurbitales</taxon>
        <taxon>Cucurbitaceae</taxon>
        <taxon>Benincaseae</taxon>
        <taxon>Cucumis</taxon>
    </lineage>
</organism>
<evidence type="ECO:0000313" key="1">
    <source>
        <dbReference type="EMBL" id="KGN57175.1"/>
    </source>
</evidence>
<dbReference type="Gramene" id="KGN57175">
    <property type="protein sequence ID" value="KGN57175"/>
    <property type="gene ID" value="Csa_3G167880"/>
</dbReference>
<sequence>MPGLWTNKTDERVTQRHHFHRLVTMYANLPELERIMCKLTPAMLSIHLIHSISLETEKKRGEREIRKRIPSANIQILFITHQHVMRNKTMQLDGKHLIDISVTEITCYKNNYSVPLSQCRSVQGFSSSPWRLHSTITFSLPSP</sequence>
<reference evidence="1 2" key="4">
    <citation type="journal article" date="2011" name="BMC Genomics">
        <title>RNA-Seq improves annotation of protein-coding genes in the cucumber genome.</title>
        <authorList>
            <person name="Li Z."/>
            <person name="Zhang Z."/>
            <person name="Yan P."/>
            <person name="Huang S."/>
            <person name="Fei Z."/>
            <person name="Lin K."/>
        </authorList>
    </citation>
    <scope>NUCLEOTIDE SEQUENCE [LARGE SCALE GENOMIC DNA]</scope>
    <source>
        <strain evidence="2">cv. 9930</strain>
    </source>
</reference>
<dbReference type="AlphaFoldDB" id="A0A0A0L5E0"/>
<gene>
    <name evidence="1" type="ORF">Csa_3G167880</name>
</gene>
<name>A0A0A0L5E0_CUCSA</name>
<evidence type="ECO:0000313" key="2">
    <source>
        <dbReference type="Proteomes" id="UP000029981"/>
    </source>
</evidence>
<keyword evidence="2" id="KW-1185">Reference proteome</keyword>
<dbReference type="Proteomes" id="UP000029981">
    <property type="component" value="Chromosome 3"/>
</dbReference>
<reference evidence="1 2" key="1">
    <citation type="journal article" date="2009" name="Nat. Genet.">
        <title>The genome of the cucumber, Cucumis sativus L.</title>
        <authorList>
            <person name="Huang S."/>
            <person name="Li R."/>
            <person name="Zhang Z."/>
            <person name="Li L."/>
            <person name="Gu X."/>
            <person name="Fan W."/>
            <person name="Lucas W.J."/>
            <person name="Wang X."/>
            <person name="Xie B."/>
            <person name="Ni P."/>
            <person name="Ren Y."/>
            <person name="Zhu H."/>
            <person name="Li J."/>
            <person name="Lin K."/>
            <person name="Jin W."/>
            <person name="Fei Z."/>
            <person name="Li G."/>
            <person name="Staub J."/>
            <person name="Kilian A."/>
            <person name="van der Vossen E.A."/>
            <person name="Wu Y."/>
            <person name="Guo J."/>
            <person name="He J."/>
            <person name="Jia Z."/>
            <person name="Ren Y."/>
            <person name="Tian G."/>
            <person name="Lu Y."/>
            <person name="Ruan J."/>
            <person name="Qian W."/>
            <person name="Wang M."/>
            <person name="Huang Q."/>
            <person name="Li B."/>
            <person name="Xuan Z."/>
            <person name="Cao J."/>
            <person name="Asan"/>
            <person name="Wu Z."/>
            <person name="Zhang J."/>
            <person name="Cai Q."/>
            <person name="Bai Y."/>
            <person name="Zhao B."/>
            <person name="Han Y."/>
            <person name="Li Y."/>
            <person name="Li X."/>
            <person name="Wang S."/>
            <person name="Shi Q."/>
            <person name="Liu S."/>
            <person name="Cho W.K."/>
            <person name="Kim J.Y."/>
            <person name="Xu Y."/>
            <person name="Heller-Uszynska K."/>
            <person name="Miao H."/>
            <person name="Cheng Z."/>
            <person name="Zhang S."/>
            <person name="Wu J."/>
            <person name="Yang Y."/>
            <person name="Kang H."/>
            <person name="Li M."/>
            <person name="Liang H."/>
            <person name="Ren X."/>
            <person name="Shi Z."/>
            <person name="Wen M."/>
            <person name="Jian M."/>
            <person name="Yang H."/>
            <person name="Zhang G."/>
            <person name="Yang Z."/>
            <person name="Chen R."/>
            <person name="Liu S."/>
            <person name="Li J."/>
            <person name="Ma L."/>
            <person name="Liu H."/>
            <person name="Zhou Y."/>
            <person name="Zhao J."/>
            <person name="Fang X."/>
            <person name="Li G."/>
            <person name="Fang L."/>
            <person name="Li Y."/>
            <person name="Liu D."/>
            <person name="Zheng H."/>
            <person name="Zhang Y."/>
            <person name="Qin N."/>
            <person name="Li Z."/>
            <person name="Yang G."/>
            <person name="Yang S."/>
            <person name="Bolund L."/>
            <person name="Kristiansen K."/>
            <person name="Zheng H."/>
            <person name="Li S."/>
            <person name="Zhang X."/>
            <person name="Yang H."/>
            <person name="Wang J."/>
            <person name="Sun R."/>
            <person name="Zhang B."/>
            <person name="Jiang S."/>
            <person name="Wang J."/>
            <person name="Du Y."/>
            <person name="Li S."/>
        </authorList>
    </citation>
    <scope>NUCLEOTIDE SEQUENCE [LARGE SCALE GENOMIC DNA]</scope>
    <source>
        <strain evidence="2">cv. 9930</strain>
    </source>
</reference>
<reference evidence="1 2" key="3">
    <citation type="journal article" date="2010" name="BMC Genomics">
        <title>Transcriptome sequencing and comparative analysis of cucumber flowers with different sex types.</title>
        <authorList>
            <person name="Guo S."/>
            <person name="Zheng Y."/>
            <person name="Joung J.G."/>
            <person name="Liu S."/>
            <person name="Zhang Z."/>
            <person name="Crasta O.R."/>
            <person name="Sobral B.W."/>
            <person name="Xu Y."/>
            <person name="Huang S."/>
            <person name="Fei Z."/>
        </authorList>
    </citation>
    <scope>NUCLEOTIDE SEQUENCE [LARGE SCALE GENOMIC DNA]</scope>
    <source>
        <strain evidence="2">cv. 9930</strain>
    </source>
</reference>
<accession>A0A0A0L5E0</accession>
<proteinExistence type="predicted"/>